<evidence type="ECO:0000313" key="3">
    <source>
        <dbReference type="Proteomes" id="UP001589810"/>
    </source>
</evidence>
<proteinExistence type="predicted"/>
<protein>
    <recommendedName>
        <fullName evidence="4">Spore-associated protein A</fullName>
    </recommendedName>
</protein>
<organism evidence="2 3">
    <name type="scientific">Kutzneria chonburiensis</name>
    <dbReference type="NCBI Taxonomy" id="1483604"/>
    <lineage>
        <taxon>Bacteria</taxon>
        <taxon>Bacillati</taxon>
        <taxon>Actinomycetota</taxon>
        <taxon>Actinomycetes</taxon>
        <taxon>Pseudonocardiales</taxon>
        <taxon>Pseudonocardiaceae</taxon>
        <taxon>Kutzneria</taxon>
    </lineage>
</organism>
<name>A0ABV6N1H6_9PSEU</name>
<keyword evidence="1" id="KW-0732">Signal</keyword>
<keyword evidence="3" id="KW-1185">Reference proteome</keyword>
<evidence type="ECO:0000313" key="2">
    <source>
        <dbReference type="EMBL" id="MFC0545891.1"/>
    </source>
</evidence>
<evidence type="ECO:0008006" key="4">
    <source>
        <dbReference type="Google" id="ProtNLM"/>
    </source>
</evidence>
<comment type="caution">
    <text evidence="2">The sequence shown here is derived from an EMBL/GenBank/DDBJ whole genome shotgun (WGS) entry which is preliminary data.</text>
</comment>
<evidence type="ECO:0000256" key="1">
    <source>
        <dbReference type="SAM" id="SignalP"/>
    </source>
</evidence>
<feature type="signal peptide" evidence="1">
    <location>
        <begin position="1"/>
        <end position="21"/>
    </location>
</feature>
<reference evidence="2 3" key="1">
    <citation type="submission" date="2024-09" db="EMBL/GenBank/DDBJ databases">
        <authorList>
            <person name="Sun Q."/>
            <person name="Mori K."/>
        </authorList>
    </citation>
    <scope>NUCLEOTIDE SEQUENCE [LARGE SCALE GENOMIC DNA]</scope>
    <source>
        <strain evidence="2 3">TBRC 1432</strain>
    </source>
</reference>
<dbReference type="Proteomes" id="UP001589810">
    <property type="component" value="Unassembled WGS sequence"/>
</dbReference>
<sequence length="134" mass="13811">MNKLTGAMAIAATLAAGIAFAAPASAATNPYTPGSVCGSGYHELDHHALTGATVYLMYDGATDCVVTIKTAAIGTKTDTESILEVASNPVQVADDEGYYAYYAASRVRAPGVCIKWGGMEGNSIWETSAWGHCG</sequence>
<dbReference type="EMBL" id="JBHLUD010000010">
    <property type="protein sequence ID" value="MFC0545891.1"/>
    <property type="molecule type" value="Genomic_DNA"/>
</dbReference>
<dbReference type="RefSeq" id="WP_273943573.1">
    <property type="nucleotide sequence ID" value="NZ_CP097263.1"/>
</dbReference>
<accession>A0ABV6N1H6</accession>
<feature type="chain" id="PRO_5046751658" description="Spore-associated protein A" evidence="1">
    <location>
        <begin position="22"/>
        <end position="134"/>
    </location>
</feature>
<gene>
    <name evidence="2" type="ORF">ACFFH7_30550</name>
</gene>